<evidence type="ECO:0000313" key="1">
    <source>
        <dbReference type="EMBL" id="AGA64644.1"/>
    </source>
</evidence>
<dbReference type="KEGG" id="lcc:B488_06520"/>
<protein>
    <submittedName>
        <fullName evidence="1">Uncharacterized protein</fullName>
    </submittedName>
</protein>
<dbReference type="EMBL" id="CP003789">
    <property type="protein sequence ID" value="AGA64644.1"/>
    <property type="molecule type" value="Genomic_DNA"/>
</dbReference>
<accession>L0ESZ0</accession>
<proteinExistence type="predicted"/>
<dbReference type="AlphaFoldDB" id="L0ESZ0"/>
<gene>
    <name evidence="1" type="ordered locus">B488_06520</name>
</gene>
<dbReference type="HOGENOM" id="CLU_3169825_0_0_5"/>
<reference evidence="1 2" key="1">
    <citation type="journal article" date="2012" name="Stand. Genomic Sci.">
        <title>Complete genome sequence of Liberibacter crescens BT-1.</title>
        <authorList>
            <person name="Leonard M.T."/>
            <person name="Fagen J.R."/>
            <person name="Davis-Richardson A.G."/>
            <person name="Davis M.J."/>
            <person name="Triplett E.W."/>
        </authorList>
    </citation>
    <scope>NUCLEOTIDE SEQUENCE [LARGE SCALE GENOMIC DNA]</scope>
    <source>
        <strain evidence="1 2">BT-1</strain>
    </source>
</reference>
<evidence type="ECO:0000313" key="2">
    <source>
        <dbReference type="Proteomes" id="UP000010799"/>
    </source>
</evidence>
<dbReference type="STRING" id="1215343.B488_06520"/>
<dbReference type="RefSeq" id="WP_015273071.1">
    <property type="nucleotide sequence ID" value="NC_019907.1"/>
</dbReference>
<organism evidence="1 2">
    <name type="scientific">Liberibacter crescens (strain BT-1)</name>
    <dbReference type="NCBI Taxonomy" id="1215343"/>
    <lineage>
        <taxon>Bacteria</taxon>
        <taxon>Pseudomonadati</taxon>
        <taxon>Pseudomonadota</taxon>
        <taxon>Alphaproteobacteria</taxon>
        <taxon>Hyphomicrobiales</taxon>
        <taxon>Rhizobiaceae</taxon>
        <taxon>Liberibacter</taxon>
    </lineage>
</organism>
<sequence length="47" mass="5439">MILFLDQLRDISILYMLKVPAFCRSLSSVNAMVEAISEIIFMIRKAF</sequence>
<name>L0ESZ0_LIBCB</name>
<dbReference type="Proteomes" id="UP000010799">
    <property type="component" value="Chromosome"/>
</dbReference>
<dbReference type="PATRIC" id="fig|1215343.11.peg.667"/>
<keyword evidence="2" id="KW-1185">Reference proteome</keyword>